<feature type="region of interest" description="Disordered" evidence="1">
    <location>
        <begin position="182"/>
        <end position="207"/>
    </location>
</feature>
<proteinExistence type="predicted"/>
<sequence length="207" mass="21472">MRAGRGDADQHVAGGHAGAVLQLALLHRGDREAGQVVLAGGVHVGHFSGFAADQRTAGLGAAVGDAAHDRCGGVDVQLAGGEVVQEEQRFGALHQHVVHAHGDQVDADRIVAVQLVGQLQLGAHAVGTRHQHRLAVLVGQVEQGTEATQAAHHFRAEAALDQGLDPLDQRIAGVDVDPRVTIGKGGGGGRRGVGHGRRRWQGLNGRF</sequence>
<reference evidence="3" key="1">
    <citation type="submission" date="2022-11" db="UniProtKB">
        <authorList>
            <consortium name="WormBaseParasite"/>
        </authorList>
    </citation>
    <scope>IDENTIFICATION</scope>
</reference>
<evidence type="ECO:0000256" key="1">
    <source>
        <dbReference type="SAM" id="MobiDB-lite"/>
    </source>
</evidence>
<accession>A0A914YK63</accession>
<dbReference type="Proteomes" id="UP000887577">
    <property type="component" value="Unplaced"/>
</dbReference>
<evidence type="ECO:0000313" key="3">
    <source>
        <dbReference type="WBParaSite" id="PSU_v2.g19719.t1"/>
    </source>
</evidence>
<name>A0A914YK63_9BILA</name>
<dbReference type="WBParaSite" id="PSU_v2.g19719.t1">
    <property type="protein sequence ID" value="PSU_v2.g19719.t1"/>
    <property type="gene ID" value="PSU_v2.g19719"/>
</dbReference>
<organism evidence="2 3">
    <name type="scientific">Panagrolaimus superbus</name>
    <dbReference type="NCBI Taxonomy" id="310955"/>
    <lineage>
        <taxon>Eukaryota</taxon>
        <taxon>Metazoa</taxon>
        <taxon>Ecdysozoa</taxon>
        <taxon>Nematoda</taxon>
        <taxon>Chromadorea</taxon>
        <taxon>Rhabditida</taxon>
        <taxon>Tylenchina</taxon>
        <taxon>Panagrolaimomorpha</taxon>
        <taxon>Panagrolaimoidea</taxon>
        <taxon>Panagrolaimidae</taxon>
        <taxon>Panagrolaimus</taxon>
    </lineage>
</organism>
<evidence type="ECO:0000313" key="2">
    <source>
        <dbReference type="Proteomes" id="UP000887577"/>
    </source>
</evidence>
<dbReference type="AlphaFoldDB" id="A0A914YK63"/>
<protein>
    <submittedName>
        <fullName evidence="3">Uncharacterized protein</fullName>
    </submittedName>
</protein>
<keyword evidence="2" id="KW-1185">Reference proteome</keyword>